<dbReference type="EMBL" id="CAWUPB010001157">
    <property type="protein sequence ID" value="CAK7339356.1"/>
    <property type="molecule type" value="Genomic_DNA"/>
</dbReference>
<evidence type="ECO:0000313" key="2">
    <source>
        <dbReference type="Proteomes" id="UP001314170"/>
    </source>
</evidence>
<dbReference type="Gene3D" id="3.40.718.10">
    <property type="entry name" value="Isopropylmalate Dehydrogenase"/>
    <property type="match status" value="1"/>
</dbReference>
<proteinExistence type="predicted"/>
<comment type="caution">
    <text evidence="1">The sequence shown here is derived from an EMBL/GenBank/DDBJ whole genome shotgun (WGS) entry which is preliminary data.</text>
</comment>
<organism evidence="1 2">
    <name type="scientific">Dovyalis caffra</name>
    <dbReference type="NCBI Taxonomy" id="77055"/>
    <lineage>
        <taxon>Eukaryota</taxon>
        <taxon>Viridiplantae</taxon>
        <taxon>Streptophyta</taxon>
        <taxon>Embryophyta</taxon>
        <taxon>Tracheophyta</taxon>
        <taxon>Spermatophyta</taxon>
        <taxon>Magnoliopsida</taxon>
        <taxon>eudicotyledons</taxon>
        <taxon>Gunneridae</taxon>
        <taxon>Pentapetalae</taxon>
        <taxon>rosids</taxon>
        <taxon>fabids</taxon>
        <taxon>Malpighiales</taxon>
        <taxon>Salicaceae</taxon>
        <taxon>Flacourtieae</taxon>
        <taxon>Dovyalis</taxon>
    </lineage>
</organism>
<dbReference type="Proteomes" id="UP001314170">
    <property type="component" value="Unassembled WGS sequence"/>
</dbReference>
<dbReference type="SUPFAM" id="SSF53659">
    <property type="entry name" value="Isocitrate/Isopropylmalate dehydrogenase-like"/>
    <property type="match status" value="1"/>
</dbReference>
<accession>A0AAV1RSK5</accession>
<gene>
    <name evidence="1" type="ORF">DCAF_LOCUS14407</name>
</gene>
<reference evidence="1 2" key="1">
    <citation type="submission" date="2024-01" db="EMBL/GenBank/DDBJ databases">
        <authorList>
            <person name="Waweru B."/>
        </authorList>
    </citation>
    <scope>NUCLEOTIDE SEQUENCE [LARGE SCALE GENOMIC DNA]</scope>
</reference>
<protein>
    <submittedName>
        <fullName evidence="1">Uncharacterized protein</fullName>
    </submittedName>
</protein>
<dbReference type="AlphaFoldDB" id="A0AAV1RSK5"/>
<name>A0AAV1RSK5_9ROSI</name>
<keyword evidence="2" id="KW-1185">Reference proteome</keyword>
<sequence>MMFRHLQFPPFAGRLQTAMKHVISERKCRAKDIGGDSTTQEVVDAVNGKKKILWSTNQNVWRKMTGLLTNRVAILNIQEGLCIGK</sequence>
<evidence type="ECO:0000313" key="1">
    <source>
        <dbReference type="EMBL" id="CAK7339356.1"/>
    </source>
</evidence>